<protein>
    <submittedName>
        <fullName evidence="1">Uncharacterized protein</fullName>
    </submittedName>
</protein>
<evidence type="ECO:0000313" key="2">
    <source>
        <dbReference type="Proteomes" id="UP001283361"/>
    </source>
</evidence>
<reference evidence="1" key="1">
    <citation type="journal article" date="2023" name="G3 (Bethesda)">
        <title>A reference genome for the long-term kleptoplast-retaining sea slug Elysia crispata morphotype clarki.</title>
        <authorList>
            <person name="Eastman K.E."/>
            <person name="Pendleton A.L."/>
            <person name="Shaikh M.A."/>
            <person name="Suttiyut T."/>
            <person name="Ogas R."/>
            <person name="Tomko P."/>
            <person name="Gavelis G."/>
            <person name="Widhalm J.R."/>
            <person name="Wisecaver J.H."/>
        </authorList>
    </citation>
    <scope>NUCLEOTIDE SEQUENCE</scope>
    <source>
        <strain evidence="1">ECLA1</strain>
    </source>
</reference>
<dbReference type="AlphaFoldDB" id="A0AAE1DKU2"/>
<organism evidence="1 2">
    <name type="scientific">Elysia crispata</name>
    <name type="common">lettuce slug</name>
    <dbReference type="NCBI Taxonomy" id="231223"/>
    <lineage>
        <taxon>Eukaryota</taxon>
        <taxon>Metazoa</taxon>
        <taxon>Spiralia</taxon>
        <taxon>Lophotrochozoa</taxon>
        <taxon>Mollusca</taxon>
        <taxon>Gastropoda</taxon>
        <taxon>Heterobranchia</taxon>
        <taxon>Euthyneura</taxon>
        <taxon>Panpulmonata</taxon>
        <taxon>Sacoglossa</taxon>
        <taxon>Placobranchoidea</taxon>
        <taxon>Plakobranchidae</taxon>
        <taxon>Elysia</taxon>
    </lineage>
</organism>
<dbReference type="EMBL" id="JAWDGP010003459">
    <property type="protein sequence ID" value="KAK3774167.1"/>
    <property type="molecule type" value="Genomic_DNA"/>
</dbReference>
<name>A0AAE1DKU2_9GAST</name>
<proteinExistence type="predicted"/>
<evidence type="ECO:0000313" key="1">
    <source>
        <dbReference type="EMBL" id="KAK3774167.1"/>
    </source>
</evidence>
<gene>
    <name evidence="1" type="ORF">RRG08_011680</name>
</gene>
<keyword evidence="2" id="KW-1185">Reference proteome</keyword>
<sequence>MCSVWQRTVPSPPCVASTQAVVHCATLYSNTLPCMCAHFTGVGACMSGSLTTRTVDERLIDKTTTSSNVETYVAEPQDVNSHSLLGICTRQKRGIPGEPLALGDIFVSICGILPPPCADVTLSLRCARKTGSPRLRTASRLALRGGKYCGASARAILATNPRKSYTPAQSSSYEVKPFLIPSDVPNRVTVISAMIRLSLYRPQSR</sequence>
<comment type="caution">
    <text evidence="1">The sequence shown here is derived from an EMBL/GenBank/DDBJ whole genome shotgun (WGS) entry which is preliminary data.</text>
</comment>
<accession>A0AAE1DKU2</accession>
<dbReference type="Proteomes" id="UP001283361">
    <property type="component" value="Unassembled WGS sequence"/>
</dbReference>